<dbReference type="Proteomes" id="UP000218231">
    <property type="component" value="Unassembled WGS sequence"/>
</dbReference>
<dbReference type="OrthoDB" id="5858518at2759"/>
<name>A0A2A2JSA6_9BILA</name>
<comment type="caution">
    <text evidence="2">The sequence shown here is derived from an EMBL/GenBank/DDBJ whole genome shotgun (WGS) entry which is preliminary data.</text>
</comment>
<keyword evidence="3" id="KW-1185">Reference proteome</keyword>
<sequence length="122" mass="13631">MYSNFLQIILVAQLAYLITCQEGEKESQVMVRDKRQAYTVYYLCGSPPNNYLSKTHPTCEGREVSNGYCQNGRCNSGYFCRSGGVCCRCEFGTSIGPCVNGQCPNNTFCNRNDECCPFQVGK</sequence>
<organism evidence="2 3">
    <name type="scientific">Diploscapter pachys</name>
    <dbReference type="NCBI Taxonomy" id="2018661"/>
    <lineage>
        <taxon>Eukaryota</taxon>
        <taxon>Metazoa</taxon>
        <taxon>Ecdysozoa</taxon>
        <taxon>Nematoda</taxon>
        <taxon>Chromadorea</taxon>
        <taxon>Rhabditida</taxon>
        <taxon>Rhabditina</taxon>
        <taxon>Rhabditomorpha</taxon>
        <taxon>Rhabditoidea</taxon>
        <taxon>Rhabditidae</taxon>
        <taxon>Diploscapter</taxon>
    </lineage>
</organism>
<protein>
    <recommendedName>
        <fullName evidence="4">CC domain-containing protein</fullName>
    </recommendedName>
</protein>
<evidence type="ECO:0000313" key="3">
    <source>
        <dbReference type="Proteomes" id="UP000218231"/>
    </source>
</evidence>
<dbReference type="STRING" id="2018661.A0A2A2JSA6"/>
<keyword evidence="1" id="KW-0732">Signal</keyword>
<dbReference type="AlphaFoldDB" id="A0A2A2JSA6"/>
<reference evidence="2 3" key="1">
    <citation type="journal article" date="2017" name="Curr. Biol.">
        <title>Genome architecture and evolution of a unichromosomal asexual nematode.</title>
        <authorList>
            <person name="Fradin H."/>
            <person name="Zegar C."/>
            <person name="Gutwein M."/>
            <person name="Lucas J."/>
            <person name="Kovtun M."/>
            <person name="Corcoran D."/>
            <person name="Baugh L.R."/>
            <person name="Kiontke K."/>
            <person name="Gunsalus K."/>
            <person name="Fitch D.H."/>
            <person name="Piano F."/>
        </authorList>
    </citation>
    <scope>NUCLEOTIDE SEQUENCE [LARGE SCALE GENOMIC DNA]</scope>
    <source>
        <strain evidence="2">PF1309</strain>
    </source>
</reference>
<evidence type="ECO:0000313" key="2">
    <source>
        <dbReference type="EMBL" id="PAV64452.1"/>
    </source>
</evidence>
<proteinExistence type="predicted"/>
<gene>
    <name evidence="2" type="ORF">WR25_07039</name>
</gene>
<feature type="signal peptide" evidence="1">
    <location>
        <begin position="1"/>
        <end position="20"/>
    </location>
</feature>
<evidence type="ECO:0000256" key="1">
    <source>
        <dbReference type="SAM" id="SignalP"/>
    </source>
</evidence>
<dbReference type="EMBL" id="LIAE01010258">
    <property type="protein sequence ID" value="PAV64452.1"/>
    <property type="molecule type" value="Genomic_DNA"/>
</dbReference>
<accession>A0A2A2JSA6</accession>
<evidence type="ECO:0008006" key="4">
    <source>
        <dbReference type="Google" id="ProtNLM"/>
    </source>
</evidence>
<feature type="chain" id="PRO_5012810355" description="CC domain-containing protein" evidence="1">
    <location>
        <begin position="21"/>
        <end position="122"/>
    </location>
</feature>